<sequence>MRICSPQLGLSPQSILGGEIYDREILHYLAKYGIECEIILPLGKPHPQVPGWRITSLPVPFVYPPHIFNFLVLPQLFSLFRQRPFQILRIHSPAFLGVAAAIFKKVYPQIPIVGTYHWLGEGGSFENFLDPYLMQVFDLIICDSFYTKNQIEKKFQVNSDKIAAIHNGVDSILKPAPKSKTLLKKYNLDEATTTLLFMGLFIERKNPQFLLSIISQLRDLGLKVKLLLCGKGPLEPDLELQIRQQGLTEYVQLVPPVFGLAKKELFNTVDVFVHPAKNEGFSLAVVEAMACGLTVVISDGFSAQEAVVDGSNGFLCKTQNDWVTNLITLTKQPRLRQTMRQFALEKVRSEFSWTKAVQKQVKLFHELIAQKKKE</sequence>
<evidence type="ECO:0008006" key="5">
    <source>
        <dbReference type="Google" id="ProtNLM"/>
    </source>
</evidence>
<dbReference type="EMBL" id="LCFD01000002">
    <property type="protein sequence ID" value="KKS87448.1"/>
    <property type="molecule type" value="Genomic_DNA"/>
</dbReference>
<dbReference type="SUPFAM" id="SSF53756">
    <property type="entry name" value="UDP-Glycosyltransferase/glycogen phosphorylase"/>
    <property type="match status" value="1"/>
</dbReference>
<dbReference type="CDD" id="cd03801">
    <property type="entry name" value="GT4_PimA-like"/>
    <property type="match status" value="1"/>
</dbReference>
<dbReference type="PANTHER" id="PTHR45947:SF3">
    <property type="entry name" value="SULFOQUINOVOSYL TRANSFERASE SQD2"/>
    <property type="match status" value="1"/>
</dbReference>
<dbReference type="STRING" id="1618446.UV61_C0002G0169"/>
<feature type="domain" description="Glycosyl transferase family 1" evidence="1">
    <location>
        <begin position="182"/>
        <end position="343"/>
    </location>
</feature>
<reference evidence="3 4" key="1">
    <citation type="journal article" date="2015" name="Nature">
        <title>rRNA introns, odd ribosomes, and small enigmatic genomes across a large radiation of phyla.</title>
        <authorList>
            <person name="Brown C.T."/>
            <person name="Hug L.A."/>
            <person name="Thomas B.C."/>
            <person name="Sharon I."/>
            <person name="Castelle C.J."/>
            <person name="Singh A."/>
            <person name="Wilkins M.J."/>
            <person name="Williams K.H."/>
            <person name="Banfield J.F."/>
        </authorList>
    </citation>
    <scope>NUCLEOTIDE SEQUENCE [LARGE SCALE GENOMIC DNA]</scope>
</reference>
<dbReference type="Proteomes" id="UP000034050">
    <property type="component" value="Unassembled WGS sequence"/>
</dbReference>
<gene>
    <name evidence="3" type="ORF">UV61_C0002G0169</name>
</gene>
<evidence type="ECO:0000313" key="3">
    <source>
        <dbReference type="EMBL" id="KKS87448.1"/>
    </source>
</evidence>
<feature type="domain" description="Glycosyltransferase subfamily 4-like N-terminal" evidence="2">
    <location>
        <begin position="17"/>
        <end position="170"/>
    </location>
</feature>
<name>A0A0G1FKM5_9BACT</name>
<protein>
    <recommendedName>
        <fullName evidence="5">Glycosyl transferase group 1</fullName>
    </recommendedName>
</protein>
<accession>A0A0G1FKM5</accession>
<evidence type="ECO:0000259" key="2">
    <source>
        <dbReference type="Pfam" id="PF13439"/>
    </source>
</evidence>
<dbReference type="Pfam" id="PF13439">
    <property type="entry name" value="Glyco_transf_4"/>
    <property type="match status" value="1"/>
</dbReference>
<dbReference type="Gene3D" id="3.40.50.2000">
    <property type="entry name" value="Glycogen Phosphorylase B"/>
    <property type="match status" value="2"/>
</dbReference>
<dbReference type="InterPro" id="IPR028098">
    <property type="entry name" value="Glyco_trans_4-like_N"/>
</dbReference>
<dbReference type="InterPro" id="IPR001296">
    <property type="entry name" value="Glyco_trans_1"/>
</dbReference>
<organism evidence="3 4">
    <name type="scientific">Candidatus Gottesmanbacteria bacterium GW2011_GWB1_43_11</name>
    <dbReference type="NCBI Taxonomy" id="1618446"/>
    <lineage>
        <taxon>Bacteria</taxon>
        <taxon>Candidatus Gottesmaniibacteriota</taxon>
    </lineage>
</organism>
<dbReference type="Pfam" id="PF00534">
    <property type="entry name" value="Glycos_transf_1"/>
    <property type="match status" value="1"/>
</dbReference>
<evidence type="ECO:0000259" key="1">
    <source>
        <dbReference type="Pfam" id="PF00534"/>
    </source>
</evidence>
<dbReference type="GO" id="GO:0016757">
    <property type="term" value="F:glycosyltransferase activity"/>
    <property type="evidence" value="ECO:0007669"/>
    <property type="project" value="InterPro"/>
</dbReference>
<dbReference type="InterPro" id="IPR050194">
    <property type="entry name" value="Glycosyltransferase_grp1"/>
</dbReference>
<dbReference type="AlphaFoldDB" id="A0A0G1FKM5"/>
<comment type="caution">
    <text evidence="3">The sequence shown here is derived from an EMBL/GenBank/DDBJ whole genome shotgun (WGS) entry which is preliminary data.</text>
</comment>
<evidence type="ECO:0000313" key="4">
    <source>
        <dbReference type="Proteomes" id="UP000034050"/>
    </source>
</evidence>
<proteinExistence type="predicted"/>
<dbReference type="PANTHER" id="PTHR45947">
    <property type="entry name" value="SULFOQUINOVOSYL TRANSFERASE SQD2"/>
    <property type="match status" value="1"/>
</dbReference>